<proteinExistence type="predicted"/>
<accession>A0A9N9CLK9</accession>
<keyword evidence="4" id="KW-1185">Reference proteome</keyword>
<comment type="caution">
    <text evidence="3">The sequence shown here is derived from an EMBL/GenBank/DDBJ whole genome shotgun (WGS) entry which is preliminary data.</text>
</comment>
<evidence type="ECO:0000259" key="2">
    <source>
        <dbReference type="Pfam" id="PF13847"/>
    </source>
</evidence>
<dbReference type="AlphaFoldDB" id="A0A9N9CLK9"/>
<evidence type="ECO:0000313" key="3">
    <source>
        <dbReference type="EMBL" id="CAG8606250.1"/>
    </source>
</evidence>
<evidence type="ECO:0000256" key="1">
    <source>
        <dbReference type="SAM" id="MobiDB-lite"/>
    </source>
</evidence>
<name>A0A9N9CLK9_9GLOM</name>
<dbReference type="Proteomes" id="UP000789831">
    <property type="component" value="Unassembled WGS sequence"/>
</dbReference>
<dbReference type="OrthoDB" id="2013972at2759"/>
<dbReference type="InterPro" id="IPR025714">
    <property type="entry name" value="Methyltranfer_dom"/>
</dbReference>
<dbReference type="CDD" id="cd02440">
    <property type="entry name" value="AdoMet_MTases"/>
    <property type="match status" value="1"/>
</dbReference>
<feature type="region of interest" description="Disordered" evidence="1">
    <location>
        <begin position="1"/>
        <end position="25"/>
    </location>
</feature>
<organism evidence="3 4">
    <name type="scientific">Ambispora gerdemannii</name>
    <dbReference type="NCBI Taxonomy" id="144530"/>
    <lineage>
        <taxon>Eukaryota</taxon>
        <taxon>Fungi</taxon>
        <taxon>Fungi incertae sedis</taxon>
        <taxon>Mucoromycota</taxon>
        <taxon>Glomeromycotina</taxon>
        <taxon>Glomeromycetes</taxon>
        <taxon>Archaeosporales</taxon>
        <taxon>Ambisporaceae</taxon>
        <taxon>Ambispora</taxon>
    </lineage>
</organism>
<dbReference type="InterPro" id="IPR029063">
    <property type="entry name" value="SAM-dependent_MTases_sf"/>
</dbReference>
<dbReference type="Pfam" id="PF13847">
    <property type="entry name" value="Methyltransf_31"/>
    <property type="match status" value="1"/>
</dbReference>
<reference evidence="3" key="1">
    <citation type="submission" date="2021-06" db="EMBL/GenBank/DDBJ databases">
        <authorList>
            <person name="Kallberg Y."/>
            <person name="Tangrot J."/>
            <person name="Rosling A."/>
        </authorList>
    </citation>
    <scope>NUCLEOTIDE SEQUENCE</scope>
    <source>
        <strain evidence="3">MT106</strain>
    </source>
</reference>
<evidence type="ECO:0000313" key="4">
    <source>
        <dbReference type="Proteomes" id="UP000789831"/>
    </source>
</evidence>
<dbReference type="PANTHER" id="PTHR45128">
    <property type="entry name" value="METHYLTRANSFERASE TYPE 11"/>
    <property type="match status" value="1"/>
</dbReference>
<dbReference type="InterPro" id="IPR053173">
    <property type="entry name" value="SAM-binding_MTase"/>
</dbReference>
<feature type="compositionally biased region" description="Polar residues" evidence="1">
    <location>
        <begin position="1"/>
        <end position="17"/>
    </location>
</feature>
<feature type="domain" description="Methyltransferase" evidence="2">
    <location>
        <begin position="69"/>
        <end position="174"/>
    </location>
</feature>
<dbReference type="PANTHER" id="PTHR45128:SF1">
    <property type="entry name" value="S-ADENOSYLMETHIONINE-DEPENDENT METHYLTRANSFERASE RV2258C"/>
    <property type="match status" value="1"/>
</dbReference>
<dbReference type="Gene3D" id="3.40.50.150">
    <property type="entry name" value="Vaccinia Virus protein VP39"/>
    <property type="match status" value="1"/>
</dbReference>
<protein>
    <submittedName>
        <fullName evidence="3">1702_t:CDS:1</fullName>
    </submittedName>
</protein>
<gene>
    <name evidence="3" type="ORF">AGERDE_LOCUS9357</name>
</gene>
<sequence>MGNSKSTLSKQNINLTNERGKQQKNDFKEPMKEIYKSEHEIDRMQRAHFTLQHLFRNNFSCPMEETLKMGGRVLDGGCGSGAWLLDMAMHYPNSHFFGVDIAEIYPSQIKLANVKFHQCDLMQLEQLGFEKNSFHMMQIKNMQLVLDVKDYAQIVEKMLKLLKPGGYFELSEVEIIFSDYGPNFTRIIKMLEMGLKRSTDLNLEKIFFATEQVINIQRETRVIKLGPSGNIVGELYLTNLEEFFTGDIKEVLMGLMDMTPKEYENFWQQCKAECIELETRITFARVWGQKAVI</sequence>
<dbReference type="EMBL" id="CAJVPL010002305">
    <property type="protein sequence ID" value="CAG8606250.1"/>
    <property type="molecule type" value="Genomic_DNA"/>
</dbReference>
<dbReference type="SUPFAM" id="SSF53335">
    <property type="entry name" value="S-adenosyl-L-methionine-dependent methyltransferases"/>
    <property type="match status" value="1"/>
</dbReference>